<proteinExistence type="predicted"/>
<dbReference type="AlphaFoldDB" id="A0A1W1BYL6"/>
<name>A0A1W1BYL6_9ZZZZ</name>
<gene>
    <name evidence="1" type="ORF">MNB_SV-13-2072</name>
</gene>
<evidence type="ECO:0000313" key="1">
    <source>
        <dbReference type="EMBL" id="SFV58688.1"/>
    </source>
</evidence>
<dbReference type="EMBL" id="FPHM01000052">
    <property type="protein sequence ID" value="SFV58688.1"/>
    <property type="molecule type" value="Genomic_DNA"/>
</dbReference>
<dbReference type="InterPro" id="IPR007607">
    <property type="entry name" value="BacA/B"/>
</dbReference>
<dbReference type="PANTHER" id="PTHR35024:SF4">
    <property type="entry name" value="POLYMER-FORMING CYTOSKELETAL PROTEIN"/>
    <property type="match status" value="1"/>
</dbReference>
<dbReference type="PANTHER" id="PTHR35024">
    <property type="entry name" value="HYPOTHETICAL CYTOSOLIC PROTEIN"/>
    <property type="match status" value="1"/>
</dbReference>
<organism evidence="1">
    <name type="scientific">hydrothermal vent metagenome</name>
    <dbReference type="NCBI Taxonomy" id="652676"/>
    <lineage>
        <taxon>unclassified sequences</taxon>
        <taxon>metagenomes</taxon>
        <taxon>ecological metagenomes</taxon>
    </lineage>
</organism>
<sequence>MAFFGRKKKTATKKVSSASIITPGTSIKGEIRCEGNILLNGEFEGAIISQAEVVVGKSGRVIGEIQAAKLLVSGEFRGDFTGEVIDIMPYGKVYGDVKVNNIVIEPNAVFEGETKIVSGRVERQDISDVHIVQPKKIGY</sequence>
<dbReference type="Pfam" id="PF04519">
    <property type="entry name" value="Bactofilin"/>
    <property type="match status" value="1"/>
</dbReference>
<accession>A0A1W1BYL6</accession>
<reference evidence="1" key="1">
    <citation type="submission" date="2016-10" db="EMBL/GenBank/DDBJ databases">
        <authorList>
            <person name="de Groot N.N."/>
        </authorList>
    </citation>
    <scope>NUCLEOTIDE SEQUENCE</scope>
</reference>
<evidence type="ECO:0008006" key="2">
    <source>
        <dbReference type="Google" id="ProtNLM"/>
    </source>
</evidence>
<protein>
    <recommendedName>
        <fullName evidence="2">Polymer-forming bactofilin</fullName>
    </recommendedName>
</protein>